<dbReference type="PANTHER" id="PTHR13948">
    <property type="entry name" value="RNA-BINDING PROTEIN"/>
    <property type="match status" value="1"/>
</dbReference>
<dbReference type="InterPro" id="IPR035979">
    <property type="entry name" value="RBD_domain_sf"/>
</dbReference>
<feature type="region of interest" description="Disordered" evidence="10">
    <location>
        <begin position="400"/>
        <end position="428"/>
    </location>
</feature>
<dbReference type="PROSITE" id="PS50102">
    <property type="entry name" value="RRM"/>
    <property type="match status" value="2"/>
</dbReference>
<feature type="compositionally biased region" description="Low complexity" evidence="10">
    <location>
        <begin position="400"/>
        <end position="411"/>
    </location>
</feature>
<dbReference type="InterPro" id="IPR012677">
    <property type="entry name" value="Nucleotide-bd_a/b_plait_sf"/>
</dbReference>
<dbReference type="PANTHER" id="PTHR13948:SF3">
    <property type="entry name" value="FI21118P1"/>
    <property type="match status" value="1"/>
</dbReference>
<accession>A0A9N9C2L6</accession>
<dbReference type="InterPro" id="IPR001876">
    <property type="entry name" value="Znf_RanBP2"/>
</dbReference>
<dbReference type="Proteomes" id="UP000789570">
    <property type="component" value="Unassembled WGS sequence"/>
</dbReference>
<gene>
    <name evidence="14" type="ORF">FCALED_LOCUS7821</name>
</gene>
<keyword evidence="2" id="KW-0479">Metal-binding</keyword>
<dbReference type="GO" id="GO:0008270">
    <property type="term" value="F:zinc ion binding"/>
    <property type="evidence" value="ECO:0007669"/>
    <property type="project" value="UniProtKB-KW"/>
</dbReference>
<feature type="compositionally biased region" description="Basic residues" evidence="10">
    <location>
        <begin position="26"/>
        <end position="35"/>
    </location>
</feature>
<evidence type="ECO:0000256" key="4">
    <source>
        <dbReference type="ARBA" id="ARBA00022771"/>
    </source>
</evidence>
<dbReference type="PROSITE" id="PS01358">
    <property type="entry name" value="ZF_RANBP2_1"/>
    <property type="match status" value="1"/>
</dbReference>
<evidence type="ECO:0000259" key="13">
    <source>
        <dbReference type="PROSITE" id="PS50199"/>
    </source>
</evidence>
<dbReference type="EMBL" id="CAJVPQ010002151">
    <property type="protein sequence ID" value="CAG8585576.1"/>
    <property type="molecule type" value="Genomic_DNA"/>
</dbReference>
<feature type="compositionally biased region" description="Basic and acidic residues" evidence="10">
    <location>
        <begin position="51"/>
        <end position="67"/>
    </location>
</feature>
<evidence type="ECO:0000256" key="1">
    <source>
        <dbReference type="ARBA" id="ARBA00004123"/>
    </source>
</evidence>
<evidence type="ECO:0000313" key="15">
    <source>
        <dbReference type="Proteomes" id="UP000789570"/>
    </source>
</evidence>
<dbReference type="OrthoDB" id="439808at2759"/>
<keyword evidence="7" id="KW-0539">Nucleus</keyword>
<evidence type="ECO:0000256" key="3">
    <source>
        <dbReference type="ARBA" id="ARBA00022737"/>
    </source>
</evidence>
<evidence type="ECO:0000259" key="12">
    <source>
        <dbReference type="PROSITE" id="PS50174"/>
    </source>
</evidence>
<comment type="subcellular location">
    <subcellularLocation>
        <location evidence="1">Nucleus</location>
    </subcellularLocation>
</comment>
<feature type="compositionally biased region" description="Basic and acidic residues" evidence="10">
    <location>
        <begin position="15"/>
        <end position="25"/>
    </location>
</feature>
<feature type="compositionally biased region" description="Basic and acidic residues" evidence="10">
    <location>
        <begin position="415"/>
        <end position="428"/>
    </location>
</feature>
<evidence type="ECO:0000256" key="8">
    <source>
        <dbReference type="PROSITE-ProRule" id="PRU00176"/>
    </source>
</evidence>
<dbReference type="GO" id="GO:0000398">
    <property type="term" value="P:mRNA splicing, via spliceosome"/>
    <property type="evidence" value="ECO:0007669"/>
    <property type="project" value="TreeGrafter"/>
</dbReference>
<feature type="domain" description="RRM" evidence="11">
    <location>
        <begin position="111"/>
        <end position="191"/>
    </location>
</feature>
<protein>
    <submittedName>
        <fullName evidence="14">1273_t:CDS:1</fullName>
    </submittedName>
</protein>
<evidence type="ECO:0000256" key="9">
    <source>
        <dbReference type="PROSITE-ProRule" id="PRU00322"/>
    </source>
</evidence>
<keyword evidence="3" id="KW-0677">Repeat</keyword>
<keyword evidence="5" id="KW-0862">Zinc</keyword>
<feature type="compositionally biased region" description="Polar residues" evidence="10">
    <location>
        <begin position="569"/>
        <end position="586"/>
    </location>
</feature>
<dbReference type="Gene3D" id="3.30.70.330">
    <property type="match status" value="2"/>
</dbReference>
<organism evidence="14 15">
    <name type="scientific">Funneliformis caledonium</name>
    <dbReference type="NCBI Taxonomy" id="1117310"/>
    <lineage>
        <taxon>Eukaryota</taxon>
        <taxon>Fungi</taxon>
        <taxon>Fungi incertae sedis</taxon>
        <taxon>Mucoromycota</taxon>
        <taxon>Glomeromycotina</taxon>
        <taxon>Glomeromycetes</taxon>
        <taxon>Glomerales</taxon>
        <taxon>Glomeraceae</taxon>
        <taxon>Funneliformis</taxon>
    </lineage>
</organism>
<sequence length="895" mass="101844">MSDFRYSRNQTYRPEYSRDNREDNRHRRRRSRSRSHSIDRHRANGVINRQENWREDFPQRGRPEDIGARSWGNKFYYDDREENSKRRKTRHERERMPEGRWRERNLGEPNNHVILQGLPLAATENDIQHTLDNLHASIENIRLIRDRRTGDSRRFAFVKFTSVEHARQFIEANHPFIMMEDIRVRVEYSNSASAEDEGWACKNCGFLNYKKRESCHQCHHSKKGVIRLWENTTEPFWASSQSMVSGSLHLAPTNSFFNDGANDLAQVPHHILLVRGLDPLTTEETLYASASQVTALRRVLLIKDRASRMSWGFAFLDYHDVQTSSYALSIFNNPHYYPGGFVVDSRTVSMTFAHPGSFTPAYATTEWTIWGDDGIAMSYWDQKAYAVEYCGSQCSVPIESNMPSSSTNSTSVNEAENKSRKESSEATKEVIAVPETKLNVEDELNAFYSDMGAVLTSTGKAETKSIFSVSDMVSTSNNQNKSNFSPKKNQDSELNAFYADLETVEQQINPTQSKEKTVSAKSISEVDSQGVETQQISDDKIMNKLPSADNDFTHQRPSGIHSPQEPINHEQQVPSQQINQFNSSTSRDSLSPETLVSFVVNAIVPPCFLSLHHVSFTIPPIDHTALVISYYLLVIIIGSHSGHEPETVEENEALREVSISTSHDLSKGVKEKKKKSNKPIGKKKVHEQLQKWNERKEELHQINDTNQPELSDDGLFDYTLNACLLCHRQFIDLAELQKHEQLSDLHKLNMENEHLVQTIRMKRAYGLQNDGDCEKPQTRYNNRAAQRRKIYGQPRRPAPPAAPGSSNPVEETYEQPTKFGIGEDNIGNRLLQNMGWKAGEGLGKNKNGIVVPIQPEIYTAGVGLGASNSHSILEDGQNTYYGMAKKFARARLEES</sequence>
<dbReference type="AlphaFoldDB" id="A0A9N9C2L6"/>
<evidence type="ECO:0000313" key="14">
    <source>
        <dbReference type="EMBL" id="CAG8585576.1"/>
    </source>
</evidence>
<dbReference type="InterPro" id="IPR000467">
    <property type="entry name" value="G_patch_dom"/>
</dbReference>
<proteinExistence type="predicted"/>
<comment type="caution">
    <text evidence="14">The sequence shown here is derived from an EMBL/GenBank/DDBJ whole genome shotgun (WGS) entry which is preliminary data.</text>
</comment>
<keyword evidence="4 9" id="KW-0863">Zinc-finger</keyword>
<feature type="domain" description="RanBP2-type" evidence="13">
    <location>
        <begin position="195"/>
        <end position="224"/>
    </location>
</feature>
<dbReference type="PROSITE" id="PS50174">
    <property type="entry name" value="G_PATCH"/>
    <property type="match status" value="1"/>
</dbReference>
<feature type="domain" description="RRM" evidence="11">
    <location>
        <begin position="270"/>
        <end position="355"/>
    </location>
</feature>
<feature type="compositionally biased region" description="Basic residues" evidence="10">
    <location>
        <begin position="670"/>
        <end position="685"/>
    </location>
</feature>
<keyword evidence="15" id="KW-1185">Reference proteome</keyword>
<evidence type="ECO:0000256" key="5">
    <source>
        <dbReference type="ARBA" id="ARBA00022833"/>
    </source>
</evidence>
<dbReference type="Pfam" id="PF01585">
    <property type="entry name" value="G-patch"/>
    <property type="match status" value="1"/>
</dbReference>
<feature type="region of interest" description="Disordered" evidence="10">
    <location>
        <begin position="1"/>
        <end position="68"/>
    </location>
</feature>
<dbReference type="Gene3D" id="4.10.1060.10">
    <property type="entry name" value="Zinc finger, RanBP2-type"/>
    <property type="match status" value="1"/>
</dbReference>
<dbReference type="SMART" id="SM00443">
    <property type="entry name" value="G_patch"/>
    <property type="match status" value="1"/>
</dbReference>
<dbReference type="Pfam" id="PF00076">
    <property type="entry name" value="RRM_1"/>
    <property type="match status" value="2"/>
</dbReference>
<dbReference type="GO" id="GO:0005634">
    <property type="term" value="C:nucleus"/>
    <property type="evidence" value="ECO:0007669"/>
    <property type="project" value="UniProtKB-SubCell"/>
</dbReference>
<evidence type="ECO:0000256" key="2">
    <source>
        <dbReference type="ARBA" id="ARBA00022723"/>
    </source>
</evidence>
<dbReference type="InterPro" id="IPR000504">
    <property type="entry name" value="RRM_dom"/>
</dbReference>
<dbReference type="PROSITE" id="PS50199">
    <property type="entry name" value="ZF_RANBP2_2"/>
    <property type="match status" value="1"/>
</dbReference>
<evidence type="ECO:0000256" key="7">
    <source>
        <dbReference type="ARBA" id="ARBA00023242"/>
    </source>
</evidence>
<reference evidence="14" key="1">
    <citation type="submission" date="2021-06" db="EMBL/GenBank/DDBJ databases">
        <authorList>
            <person name="Kallberg Y."/>
            <person name="Tangrot J."/>
            <person name="Rosling A."/>
        </authorList>
    </citation>
    <scope>NUCLEOTIDE SEQUENCE</scope>
    <source>
        <strain evidence="14">UK204</strain>
    </source>
</reference>
<feature type="region of interest" description="Disordered" evidence="10">
    <location>
        <begin position="507"/>
        <end position="586"/>
    </location>
</feature>
<evidence type="ECO:0000259" key="11">
    <source>
        <dbReference type="PROSITE" id="PS50102"/>
    </source>
</evidence>
<dbReference type="GO" id="GO:0003723">
    <property type="term" value="F:RNA binding"/>
    <property type="evidence" value="ECO:0007669"/>
    <property type="project" value="UniProtKB-UniRule"/>
</dbReference>
<evidence type="ECO:0000256" key="6">
    <source>
        <dbReference type="ARBA" id="ARBA00022884"/>
    </source>
</evidence>
<keyword evidence="6 8" id="KW-0694">RNA-binding</keyword>
<dbReference type="SUPFAM" id="SSF54928">
    <property type="entry name" value="RNA-binding domain, RBD"/>
    <property type="match status" value="2"/>
</dbReference>
<evidence type="ECO:0000256" key="10">
    <source>
        <dbReference type="SAM" id="MobiDB-lite"/>
    </source>
</evidence>
<feature type="region of interest" description="Disordered" evidence="10">
    <location>
        <begin position="787"/>
        <end position="812"/>
    </location>
</feature>
<feature type="compositionally biased region" description="Polar residues" evidence="10">
    <location>
        <begin position="519"/>
        <end position="536"/>
    </location>
</feature>
<feature type="region of interest" description="Disordered" evidence="10">
    <location>
        <begin position="659"/>
        <end position="685"/>
    </location>
</feature>
<feature type="domain" description="G-patch" evidence="12">
    <location>
        <begin position="823"/>
        <end position="869"/>
    </location>
</feature>
<name>A0A9N9C2L6_9GLOM</name>
<dbReference type="SMART" id="SM00547">
    <property type="entry name" value="ZnF_RBZ"/>
    <property type="match status" value="1"/>
</dbReference>
<dbReference type="SMART" id="SM00360">
    <property type="entry name" value="RRM"/>
    <property type="match status" value="2"/>
</dbReference>